<evidence type="ECO:0000313" key="2">
    <source>
        <dbReference type="EMBL" id="KAF8420572.1"/>
    </source>
</evidence>
<name>A0AAD4BDK5_BOLED</name>
<dbReference type="Proteomes" id="UP001194468">
    <property type="component" value="Unassembled WGS sequence"/>
</dbReference>
<keyword evidence="3" id="KW-1185">Reference proteome</keyword>
<organism evidence="2 3">
    <name type="scientific">Boletus edulis BED1</name>
    <dbReference type="NCBI Taxonomy" id="1328754"/>
    <lineage>
        <taxon>Eukaryota</taxon>
        <taxon>Fungi</taxon>
        <taxon>Dikarya</taxon>
        <taxon>Basidiomycota</taxon>
        <taxon>Agaricomycotina</taxon>
        <taxon>Agaricomycetes</taxon>
        <taxon>Agaricomycetidae</taxon>
        <taxon>Boletales</taxon>
        <taxon>Boletineae</taxon>
        <taxon>Boletaceae</taxon>
        <taxon>Boletoideae</taxon>
        <taxon>Boletus</taxon>
    </lineage>
</organism>
<comment type="caution">
    <text evidence="2">The sequence shown here is derived from an EMBL/GenBank/DDBJ whole genome shotgun (WGS) entry which is preliminary data.</text>
</comment>
<reference evidence="2" key="1">
    <citation type="submission" date="2019-10" db="EMBL/GenBank/DDBJ databases">
        <authorList>
            <consortium name="DOE Joint Genome Institute"/>
            <person name="Kuo A."/>
            <person name="Miyauchi S."/>
            <person name="Kiss E."/>
            <person name="Drula E."/>
            <person name="Kohler A."/>
            <person name="Sanchez-Garcia M."/>
            <person name="Andreopoulos B."/>
            <person name="Barry K.W."/>
            <person name="Bonito G."/>
            <person name="Buee M."/>
            <person name="Carver A."/>
            <person name="Chen C."/>
            <person name="Cichocki N."/>
            <person name="Clum A."/>
            <person name="Culley D."/>
            <person name="Crous P.W."/>
            <person name="Fauchery L."/>
            <person name="Girlanda M."/>
            <person name="Hayes R."/>
            <person name="Keri Z."/>
            <person name="LaButti K."/>
            <person name="Lipzen A."/>
            <person name="Lombard V."/>
            <person name="Magnuson J."/>
            <person name="Maillard F."/>
            <person name="Morin E."/>
            <person name="Murat C."/>
            <person name="Nolan M."/>
            <person name="Ohm R."/>
            <person name="Pangilinan J."/>
            <person name="Pereira M."/>
            <person name="Perotto S."/>
            <person name="Peter M."/>
            <person name="Riley R."/>
            <person name="Sitrit Y."/>
            <person name="Stielow B."/>
            <person name="Szollosi G."/>
            <person name="Zifcakova L."/>
            <person name="Stursova M."/>
            <person name="Spatafora J.W."/>
            <person name="Tedersoo L."/>
            <person name="Vaario L.-M."/>
            <person name="Yamada A."/>
            <person name="Yan M."/>
            <person name="Wang P."/>
            <person name="Xu J."/>
            <person name="Bruns T."/>
            <person name="Baldrian P."/>
            <person name="Vilgalys R."/>
            <person name="Henrissat B."/>
            <person name="Grigoriev I.V."/>
            <person name="Hibbett D."/>
            <person name="Nagy L.G."/>
            <person name="Martin F.M."/>
        </authorList>
    </citation>
    <scope>NUCLEOTIDE SEQUENCE</scope>
    <source>
        <strain evidence="2">BED1</strain>
    </source>
</reference>
<feature type="compositionally biased region" description="Polar residues" evidence="1">
    <location>
        <begin position="186"/>
        <end position="197"/>
    </location>
</feature>
<proteinExistence type="predicted"/>
<reference evidence="2" key="2">
    <citation type="journal article" date="2020" name="Nat. Commun.">
        <title>Large-scale genome sequencing of mycorrhizal fungi provides insights into the early evolution of symbiotic traits.</title>
        <authorList>
            <person name="Miyauchi S."/>
            <person name="Kiss E."/>
            <person name="Kuo A."/>
            <person name="Drula E."/>
            <person name="Kohler A."/>
            <person name="Sanchez-Garcia M."/>
            <person name="Morin E."/>
            <person name="Andreopoulos B."/>
            <person name="Barry K.W."/>
            <person name="Bonito G."/>
            <person name="Buee M."/>
            <person name="Carver A."/>
            <person name="Chen C."/>
            <person name="Cichocki N."/>
            <person name="Clum A."/>
            <person name="Culley D."/>
            <person name="Crous P.W."/>
            <person name="Fauchery L."/>
            <person name="Girlanda M."/>
            <person name="Hayes R.D."/>
            <person name="Keri Z."/>
            <person name="LaButti K."/>
            <person name="Lipzen A."/>
            <person name="Lombard V."/>
            <person name="Magnuson J."/>
            <person name="Maillard F."/>
            <person name="Murat C."/>
            <person name="Nolan M."/>
            <person name="Ohm R.A."/>
            <person name="Pangilinan J."/>
            <person name="Pereira M.F."/>
            <person name="Perotto S."/>
            <person name="Peter M."/>
            <person name="Pfister S."/>
            <person name="Riley R."/>
            <person name="Sitrit Y."/>
            <person name="Stielow J.B."/>
            <person name="Szollosi G."/>
            <person name="Zifcakova L."/>
            <person name="Stursova M."/>
            <person name="Spatafora J.W."/>
            <person name="Tedersoo L."/>
            <person name="Vaario L.M."/>
            <person name="Yamada A."/>
            <person name="Yan M."/>
            <person name="Wang P."/>
            <person name="Xu J."/>
            <person name="Bruns T."/>
            <person name="Baldrian P."/>
            <person name="Vilgalys R."/>
            <person name="Dunand C."/>
            <person name="Henrissat B."/>
            <person name="Grigoriev I.V."/>
            <person name="Hibbett D."/>
            <person name="Nagy L.G."/>
            <person name="Martin F.M."/>
        </authorList>
    </citation>
    <scope>NUCLEOTIDE SEQUENCE</scope>
    <source>
        <strain evidence="2">BED1</strain>
    </source>
</reference>
<evidence type="ECO:0000313" key="3">
    <source>
        <dbReference type="Proteomes" id="UP001194468"/>
    </source>
</evidence>
<accession>A0AAD4BDK5</accession>
<dbReference type="AlphaFoldDB" id="A0AAD4BDK5"/>
<dbReference type="EMBL" id="WHUW01000155">
    <property type="protein sequence ID" value="KAF8420572.1"/>
    <property type="molecule type" value="Genomic_DNA"/>
</dbReference>
<protein>
    <submittedName>
        <fullName evidence="2">Uncharacterized protein</fullName>
    </submittedName>
</protein>
<sequence length="296" mass="33273">MSSGSFSTVDSDSWADKYFPGSSDEIWQDFHHLRPIFVTSPEQPLTALPDSDPSFIFAQCLPIYSSTHKAPPSPNSRALFYFHGRPHQTDNQSNQYYTHFGPVPTTPQSYTTLNVGSSLQGYSSSVVNNPFSVYDTLDYSQDHSTYAYSHYNGSQAVVQSPSNVPPYLPIQPTVSRSPPAQVPPTHRNSQGDHSITGSPYAPIRTSSLPVQSTLPQEVVMDTCKWMKVDGTVCEAQIASATVPEHLATHGIKKMTGNFRLECRWLECRLRGDRKEMKRESIVRHVREKHLRRKRTL</sequence>
<gene>
    <name evidence="2" type="ORF">L210DRAFT_3654825</name>
</gene>
<evidence type="ECO:0000256" key="1">
    <source>
        <dbReference type="SAM" id="MobiDB-lite"/>
    </source>
</evidence>
<feature type="region of interest" description="Disordered" evidence="1">
    <location>
        <begin position="160"/>
        <end position="199"/>
    </location>
</feature>